<dbReference type="Gene3D" id="3.90.1720.10">
    <property type="entry name" value="endopeptidase domain like (from Nostoc punctiforme)"/>
    <property type="match status" value="1"/>
</dbReference>
<dbReference type="PANTHER" id="PTHR46137">
    <property type="entry name" value="OS05G0310600 PROTEIN"/>
    <property type="match status" value="1"/>
</dbReference>
<name>A0AAW1XY33_RUBAR</name>
<dbReference type="InterPro" id="IPR007053">
    <property type="entry name" value="LRAT_dom"/>
</dbReference>
<reference evidence="2 3" key="1">
    <citation type="journal article" date="2023" name="G3 (Bethesda)">
        <title>A chromosome-length genome assembly and annotation of blackberry (Rubus argutus, cv. 'Hillquist').</title>
        <authorList>
            <person name="Bruna T."/>
            <person name="Aryal R."/>
            <person name="Dudchenko O."/>
            <person name="Sargent D.J."/>
            <person name="Mead D."/>
            <person name="Buti M."/>
            <person name="Cavallini A."/>
            <person name="Hytonen T."/>
            <person name="Andres J."/>
            <person name="Pham M."/>
            <person name="Weisz D."/>
            <person name="Mascagni F."/>
            <person name="Usai G."/>
            <person name="Natali L."/>
            <person name="Bassil N."/>
            <person name="Fernandez G.E."/>
            <person name="Lomsadze A."/>
            <person name="Armour M."/>
            <person name="Olukolu B."/>
            <person name="Poorten T."/>
            <person name="Britton C."/>
            <person name="Davik J."/>
            <person name="Ashrafi H."/>
            <person name="Aiden E.L."/>
            <person name="Borodovsky M."/>
            <person name="Worthington M."/>
        </authorList>
    </citation>
    <scope>NUCLEOTIDE SEQUENCE [LARGE SCALE GENOMIC DNA]</scope>
    <source>
        <strain evidence="2">PI 553951</strain>
    </source>
</reference>
<gene>
    <name evidence="2" type="ORF">M0R45_007276</name>
</gene>
<dbReference type="EMBL" id="JBEDUW010000002">
    <property type="protein sequence ID" value="KAK9941574.1"/>
    <property type="molecule type" value="Genomic_DNA"/>
</dbReference>
<dbReference type="PANTHER" id="PTHR46137:SF1">
    <property type="entry name" value="LRAT DOMAIN-CONTAINING PROTEIN"/>
    <property type="match status" value="1"/>
</dbReference>
<dbReference type="PROSITE" id="PS51934">
    <property type="entry name" value="LRAT"/>
    <property type="match status" value="1"/>
</dbReference>
<organism evidence="2 3">
    <name type="scientific">Rubus argutus</name>
    <name type="common">Southern blackberry</name>
    <dbReference type="NCBI Taxonomy" id="59490"/>
    <lineage>
        <taxon>Eukaryota</taxon>
        <taxon>Viridiplantae</taxon>
        <taxon>Streptophyta</taxon>
        <taxon>Embryophyta</taxon>
        <taxon>Tracheophyta</taxon>
        <taxon>Spermatophyta</taxon>
        <taxon>Magnoliopsida</taxon>
        <taxon>eudicotyledons</taxon>
        <taxon>Gunneridae</taxon>
        <taxon>Pentapetalae</taxon>
        <taxon>rosids</taxon>
        <taxon>fabids</taxon>
        <taxon>Rosales</taxon>
        <taxon>Rosaceae</taxon>
        <taxon>Rosoideae</taxon>
        <taxon>Rosoideae incertae sedis</taxon>
        <taxon>Rubus</taxon>
    </lineage>
</organism>
<evidence type="ECO:0000313" key="3">
    <source>
        <dbReference type="Proteomes" id="UP001457282"/>
    </source>
</evidence>
<comment type="caution">
    <text evidence="2">The sequence shown here is derived from an EMBL/GenBank/DDBJ whole genome shotgun (WGS) entry which is preliminary data.</text>
</comment>
<accession>A0AAW1XY33</accession>
<sequence length="239" mass="27383">MGLISNRIHRSNLQEGDHIYSFRKWKSYSHHGIFVEADKVIHYTKTNKEGTANKLRRKPVCKNCGYDRKVHRGVVITCLDCFLSGYELYRFDYQVPYHQFLLKRSGTCSTGRCDDPPAAISRATALLNSDHGFGDYNLLENNCECFAIYCKTGKHMSEQSCSAKSTARAVAQAILDQNSGRLLDDVRVHDPDNYTNLKEKIDQLITLPFKEIIAILIKLNKNEEFETMEETKNHLAQEV</sequence>
<protein>
    <recommendedName>
        <fullName evidence="1">LRAT domain-containing protein</fullName>
    </recommendedName>
</protein>
<dbReference type="AlphaFoldDB" id="A0AAW1XY33"/>
<evidence type="ECO:0000259" key="1">
    <source>
        <dbReference type="PROSITE" id="PS51934"/>
    </source>
</evidence>
<dbReference type="Pfam" id="PF04970">
    <property type="entry name" value="LRAT"/>
    <property type="match status" value="1"/>
</dbReference>
<evidence type="ECO:0000313" key="2">
    <source>
        <dbReference type="EMBL" id="KAK9941574.1"/>
    </source>
</evidence>
<proteinExistence type="predicted"/>
<keyword evidence="3" id="KW-1185">Reference proteome</keyword>
<feature type="domain" description="LRAT" evidence="1">
    <location>
        <begin position="20"/>
        <end position="159"/>
    </location>
</feature>
<dbReference type="Proteomes" id="UP001457282">
    <property type="component" value="Unassembled WGS sequence"/>
</dbReference>